<keyword evidence="2 5" id="KW-0812">Transmembrane</keyword>
<gene>
    <name evidence="7" type="ORF">Back2_01030</name>
</gene>
<keyword evidence="4 5" id="KW-0472">Membrane</keyword>
<dbReference type="Proteomes" id="UP000271573">
    <property type="component" value="Chromosome"/>
</dbReference>
<feature type="domain" description="RDD" evidence="6">
    <location>
        <begin position="10"/>
        <end position="116"/>
    </location>
</feature>
<evidence type="ECO:0000256" key="5">
    <source>
        <dbReference type="SAM" id="Phobius"/>
    </source>
</evidence>
<evidence type="ECO:0000256" key="1">
    <source>
        <dbReference type="ARBA" id="ARBA00004141"/>
    </source>
</evidence>
<evidence type="ECO:0000256" key="2">
    <source>
        <dbReference type="ARBA" id="ARBA00022692"/>
    </source>
</evidence>
<proteinExistence type="predicted"/>
<reference evidence="7 8" key="1">
    <citation type="submission" date="2018-11" db="EMBL/GenBank/DDBJ databases">
        <title>Complete genome sequence of Nocardioides baekrokdamisoli strain KCTC 39748.</title>
        <authorList>
            <person name="Kang S.W."/>
            <person name="Lee K.C."/>
            <person name="Kim K.K."/>
            <person name="Kim J.S."/>
            <person name="Kim D.S."/>
            <person name="Ko S.H."/>
            <person name="Yang S.H."/>
            <person name="Shin Y.K."/>
            <person name="Lee J.S."/>
        </authorList>
    </citation>
    <scope>NUCLEOTIDE SEQUENCE [LARGE SCALE GENOMIC DNA]</scope>
    <source>
        <strain evidence="7 8">KCTC 39748</strain>
    </source>
</reference>
<evidence type="ECO:0000256" key="3">
    <source>
        <dbReference type="ARBA" id="ARBA00022989"/>
    </source>
</evidence>
<dbReference type="GO" id="GO:0016020">
    <property type="term" value="C:membrane"/>
    <property type="evidence" value="ECO:0007669"/>
    <property type="project" value="UniProtKB-SubCell"/>
</dbReference>
<evidence type="ECO:0000313" key="7">
    <source>
        <dbReference type="EMBL" id="BBH15816.1"/>
    </source>
</evidence>
<feature type="transmembrane region" description="Helical" evidence="5">
    <location>
        <begin position="43"/>
        <end position="66"/>
    </location>
</feature>
<evidence type="ECO:0000256" key="4">
    <source>
        <dbReference type="ARBA" id="ARBA00023136"/>
    </source>
</evidence>
<evidence type="ECO:0000259" key="6">
    <source>
        <dbReference type="Pfam" id="PF06271"/>
    </source>
</evidence>
<organism evidence="7 8">
    <name type="scientific">Nocardioides baekrokdamisoli</name>
    <dbReference type="NCBI Taxonomy" id="1804624"/>
    <lineage>
        <taxon>Bacteria</taxon>
        <taxon>Bacillati</taxon>
        <taxon>Actinomycetota</taxon>
        <taxon>Actinomycetes</taxon>
        <taxon>Propionibacteriales</taxon>
        <taxon>Nocardioidaceae</taxon>
        <taxon>Nocardioides</taxon>
    </lineage>
</organism>
<dbReference type="KEGG" id="nbe:Back2_01030"/>
<keyword evidence="8" id="KW-1185">Reference proteome</keyword>
<sequence>MVAELGFDNASWAHRMLALAVDWLACIAIVVAVVGSYKTSQSFSLGILGAFVVESAILTATVGGSFGQIATRLRVVRVDGDRRPLDLVRAFARQILVALFVPPLVFRPDGRGLHDLAVGTATVTLATYRDLVHTEGER</sequence>
<dbReference type="Pfam" id="PF06271">
    <property type="entry name" value="RDD"/>
    <property type="match status" value="1"/>
</dbReference>
<comment type="subcellular location">
    <subcellularLocation>
        <location evidence="1">Membrane</location>
        <topology evidence="1">Multi-pass membrane protein</topology>
    </subcellularLocation>
</comment>
<accession>A0A3G9IBZ3</accession>
<dbReference type="EMBL" id="AP019307">
    <property type="protein sequence ID" value="BBH15816.1"/>
    <property type="molecule type" value="Genomic_DNA"/>
</dbReference>
<protein>
    <recommendedName>
        <fullName evidence="6">RDD domain-containing protein</fullName>
    </recommendedName>
</protein>
<name>A0A3G9IBZ3_9ACTN</name>
<keyword evidence="3 5" id="KW-1133">Transmembrane helix</keyword>
<evidence type="ECO:0000313" key="8">
    <source>
        <dbReference type="Proteomes" id="UP000271573"/>
    </source>
</evidence>
<dbReference type="RefSeq" id="WP_231998768.1">
    <property type="nucleotide sequence ID" value="NZ_AP019307.1"/>
</dbReference>
<dbReference type="AlphaFoldDB" id="A0A3G9IBZ3"/>
<feature type="transmembrane region" description="Helical" evidence="5">
    <location>
        <begin position="16"/>
        <end position="37"/>
    </location>
</feature>
<dbReference type="InterPro" id="IPR010432">
    <property type="entry name" value="RDD"/>
</dbReference>